<keyword evidence="1" id="KW-0732">Signal</keyword>
<evidence type="ECO:0000256" key="1">
    <source>
        <dbReference type="SAM" id="SignalP"/>
    </source>
</evidence>
<dbReference type="RefSeq" id="WP_302108781.1">
    <property type="nucleotide sequence ID" value="NZ_JAUKTR010000001.1"/>
</dbReference>
<dbReference type="PROSITE" id="PS51257">
    <property type="entry name" value="PROKAR_LIPOPROTEIN"/>
    <property type="match status" value="1"/>
</dbReference>
<gene>
    <name evidence="2" type="ORF">Q0812_02865</name>
</gene>
<accession>A0ABT8SM76</accession>
<reference evidence="2" key="1">
    <citation type="submission" date="2023-07" db="EMBL/GenBank/DDBJ databases">
        <title>Brevundimonas soil sp. nov., isolated from the soil of chemical plant.</title>
        <authorList>
            <person name="Wu N."/>
        </authorList>
    </citation>
    <scope>NUCLEOTIDE SEQUENCE</scope>
    <source>
        <strain evidence="2">XZ-24</strain>
    </source>
</reference>
<feature type="chain" id="PRO_5047296196" evidence="1">
    <location>
        <begin position="26"/>
        <end position="161"/>
    </location>
</feature>
<dbReference type="EMBL" id="JAUKTR010000001">
    <property type="protein sequence ID" value="MDO1558367.1"/>
    <property type="molecule type" value="Genomic_DNA"/>
</dbReference>
<comment type="caution">
    <text evidence="2">The sequence shown here is derived from an EMBL/GenBank/DDBJ whole genome shotgun (WGS) entry which is preliminary data.</text>
</comment>
<protein>
    <submittedName>
        <fullName evidence="2">Peptidase S1</fullName>
    </submittedName>
</protein>
<evidence type="ECO:0000313" key="2">
    <source>
        <dbReference type="EMBL" id="MDO1558367.1"/>
    </source>
</evidence>
<evidence type="ECO:0000313" key="3">
    <source>
        <dbReference type="Proteomes" id="UP001169063"/>
    </source>
</evidence>
<organism evidence="2 3">
    <name type="scientific">Peiella sedimenti</name>
    <dbReference type="NCBI Taxonomy" id="3061083"/>
    <lineage>
        <taxon>Bacteria</taxon>
        <taxon>Pseudomonadati</taxon>
        <taxon>Pseudomonadota</taxon>
        <taxon>Alphaproteobacteria</taxon>
        <taxon>Caulobacterales</taxon>
        <taxon>Caulobacteraceae</taxon>
        <taxon>Peiella</taxon>
    </lineage>
</organism>
<name>A0ABT8SM76_9CAUL</name>
<dbReference type="Proteomes" id="UP001169063">
    <property type="component" value="Unassembled WGS sequence"/>
</dbReference>
<keyword evidence="3" id="KW-1185">Reference proteome</keyword>
<proteinExistence type="predicted"/>
<feature type="signal peptide" evidence="1">
    <location>
        <begin position="1"/>
        <end position="25"/>
    </location>
</feature>
<sequence length="161" mass="16549">MTVIHKALGLTAAAAILACAAPVAAQDTNADPNYGTMSLSAGFPNDPRVVSLRAGGDIPASNAASGCSGFITNAPDVRLNYTGGTGVLPLIISVDSGSDTTLIVNAPDGRWYCDDDGGVNGMNPAVRFNNPRGGRYEIWVGTYRAGSSQPARLYVSEVSSQ</sequence>